<dbReference type="KEGG" id="ppa:PAS_chr4_0609"/>
<reference evidence="5 6" key="1">
    <citation type="journal article" date="2009" name="Nat. Biotechnol.">
        <title>Genome sequence of the recombinant protein production host Pichia pastoris.</title>
        <authorList>
            <person name="De Schutter K."/>
            <person name="Lin Y.C."/>
            <person name="Tiels P."/>
            <person name="Van Hecke A."/>
            <person name="Glinka S."/>
            <person name="Weber-Lehmann J."/>
            <person name="Rouze P."/>
            <person name="Van de Peer Y."/>
            <person name="Callewaert N."/>
        </authorList>
    </citation>
    <scope>NUCLEOTIDE SEQUENCE [LARGE SCALE GENOMIC DNA]</scope>
    <source>
        <strain evidence="6">GS115 / ATCC 20864</strain>
    </source>
</reference>
<evidence type="ECO:0000256" key="1">
    <source>
        <dbReference type="ARBA" id="ARBA00022845"/>
    </source>
</evidence>
<dbReference type="OrthoDB" id="17262at2759"/>
<dbReference type="Pfam" id="PF00752">
    <property type="entry name" value="XPG_N"/>
    <property type="match status" value="1"/>
</dbReference>
<sequence length="753" mass="85406">MPINTLESHLFDNHSVNTYPFDVLKNATIGIDVEHYISRLLSFKKELNYDAISGVPLTLLNYIDTDLKMFQELNIRPLFVFPGLKSTSQYEKLLNGKELNSSEIYHRKVWDDRTYSRDGGYSFREPWSSIPIRPLYGDLITFFIENNIDYLVAPYSAVVQLHYLESKQMVDVVYSSTDYLLLNPTQKFILGFEFQNREFKSLDKTNILSRLNLSFEQLKNISFALGNEFQPERLPGFLSASFPSLHDYVNNGGSIINSLLQDPASLEKFQRGLALLKYVPVLKEDGSVGPLNSELFQVSHSSSSKPPNIAQSANSSSQSTPSSVNTPLYPKDQDLQIPNDLHDVIGQRLSNELYFYISLGLINFELLESIIYDHYLERLPLDAQVTQLYEKITIGDDSIELKGKVLNVLTSFLNRYYQVKRLQLTAVYQPVRELTLNQRIQPTIYSKIRSIIVKTNQANGTVFTLDGFFQNFSSKFVTDSVITDYPNDSQKISQPIDIVSTGLLRALTILGFVDYSFALTKWGELLVSPLFQQSKHPKELFLLLVLFKLGKITERDLVEPSDSKVTSDERKSITLISKISGLLKLKTRPINYNSKVSRSVLNFRSTISKINTIVSETLNSSLIALFLSATELESSVRLNDTDYWRQIVKQIPFRTSVPNTLLGVATLTFLTTYINAKEEGPEKGTEAVEKANAFIEQTFSPVSESPKAQVVEAFEFFKEVGSVFKLLGDSKLVADKSLLQRFESSQKLIDQIQ</sequence>
<dbReference type="InterPro" id="IPR029060">
    <property type="entry name" value="PIN-like_dom_sf"/>
</dbReference>
<dbReference type="InterPro" id="IPR022040">
    <property type="entry name" value="MKT1_N"/>
</dbReference>
<dbReference type="STRING" id="644223.C4R8E4"/>
<dbReference type="Proteomes" id="UP000000314">
    <property type="component" value="Chromosome 4"/>
</dbReference>
<dbReference type="SMART" id="SM00484">
    <property type="entry name" value="XPGI"/>
    <property type="match status" value="1"/>
</dbReference>
<proteinExistence type="inferred from homology"/>
<evidence type="ECO:0000256" key="2">
    <source>
        <dbReference type="ARBA" id="ARBA00024023"/>
    </source>
</evidence>
<feature type="region of interest" description="Disordered" evidence="3">
    <location>
        <begin position="299"/>
        <end position="330"/>
    </location>
</feature>
<accession>C4R8E4</accession>
<dbReference type="InterPro" id="IPR006085">
    <property type="entry name" value="XPG_DNA_repair_N"/>
</dbReference>
<dbReference type="eggNOG" id="ENOG502QVHA">
    <property type="taxonomic scope" value="Eukaryota"/>
</dbReference>
<dbReference type="GO" id="GO:0006417">
    <property type="term" value="P:regulation of translation"/>
    <property type="evidence" value="ECO:0007669"/>
    <property type="project" value="UniProtKB-KW"/>
</dbReference>
<dbReference type="EMBL" id="FN392322">
    <property type="protein sequence ID" value="CAY71869.1"/>
    <property type="molecule type" value="Genomic_DNA"/>
</dbReference>
<dbReference type="HOGENOM" id="CLU_378548_0_0_1"/>
<evidence type="ECO:0000313" key="5">
    <source>
        <dbReference type="EMBL" id="CAY71869.1"/>
    </source>
</evidence>
<dbReference type="SUPFAM" id="SSF88723">
    <property type="entry name" value="PIN domain-like"/>
    <property type="match status" value="1"/>
</dbReference>
<dbReference type="InterPro" id="IPR006084">
    <property type="entry name" value="XPG/Rad2"/>
</dbReference>
<feature type="compositionally biased region" description="Low complexity" evidence="3">
    <location>
        <begin position="310"/>
        <end position="327"/>
    </location>
</feature>
<organism evidence="5 6">
    <name type="scientific">Komagataella phaffii (strain GS115 / ATCC 20864)</name>
    <name type="common">Yeast</name>
    <name type="synonym">Pichia pastoris</name>
    <dbReference type="NCBI Taxonomy" id="644223"/>
    <lineage>
        <taxon>Eukaryota</taxon>
        <taxon>Fungi</taxon>
        <taxon>Dikarya</taxon>
        <taxon>Ascomycota</taxon>
        <taxon>Saccharomycotina</taxon>
        <taxon>Pichiomycetes</taxon>
        <taxon>Pichiales</taxon>
        <taxon>Pichiaceae</taxon>
        <taxon>Komagataella</taxon>
    </lineage>
</organism>
<dbReference type="Pfam" id="PF12247">
    <property type="entry name" value="MKT1_N"/>
    <property type="match status" value="1"/>
</dbReference>
<dbReference type="PANTHER" id="PTHR11081">
    <property type="entry name" value="FLAP ENDONUCLEASE FAMILY MEMBER"/>
    <property type="match status" value="1"/>
</dbReference>
<dbReference type="OMA" id="RFYQTKV"/>
<keyword evidence="6" id="KW-1185">Reference proteome</keyword>
<comment type="similarity">
    <text evidence="2">Belongs to the XPG/RAD2 endonuclease family.</text>
</comment>
<dbReference type="RefSeq" id="XP_002494048.1">
    <property type="nucleotide sequence ID" value="XM_002494003.1"/>
</dbReference>
<name>C4R8E4_KOMPG</name>
<dbReference type="GeneID" id="8200874"/>
<dbReference type="Gene3D" id="3.40.50.1010">
    <property type="entry name" value="5'-nuclease"/>
    <property type="match status" value="1"/>
</dbReference>
<evidence type="ECO:0000256" key="3">
    <source>
        <dbReference type="SAM" id="MobiDB-lite"/>
    </source>
</evidence>
<dbReference type="AlphaFoldDB" id="C4R8E4"/>
<dbReference type="Pfam" id="PF12246">
    <property type="entry name" value="MKT1_C"/>
    <property type="match status" value="1"/>
</dbReference>
<gene>
    <name evidence="5" type="ordered locus">PAS_chr4_0609</name>
</gene>
<dbReference type="InParanoid" id="C4R8E4"/>
<evidence type="ECO:0000259" key="4">
    <source>
        <dbReference type="SMART" id="SM00484"/>
    </source>
</evidence>
<dbReference type="CDD" id="cd09858">
    <property type="entry name" value="PIN_MKT1"/>
    <property type="match status" value="1"/>
</dbReference>
<dbReference type="PANTHER" id="PTHR11081:SF32">
    <property type="entry name" value="POST-TRANSCRIPTIONAL REGULATOR MKT1"/>
    <property type="match status" value="1"/>
</dbReference>
<protein>
    <submittedName>
        <fullName evidence="5">Protein that forms a complex with Pbp1p</fullName>
    </submittedName>
</protein>
<dbReference type="InterPro" id="IPR006086">
    <property type="entry name" value="XPG-I_dom"/>
</dbReference>
<evidence type="ECO:0000313" key="6">
    <source>
        <dbReference type="Proteomes" id="UP000000314"/>
    </source>
</evidence>
<dbReference type="GO" id="GO:0006974">
    <property type="term" value="P:DNA damage response"/>
    <property type="evidence" value="ECO:0007669"/>
    <property type="project" value="UniProtKB-ARBA"/>
</dbReference>
<keyword evidence="1" id="KW-0810">Translation regulation</keyword>
<feature type="domain" description="XPG-I" evidence="4">
    <location>
        <begin position="144"/>
        <end position="213"/>
    </location>
</feature>
<dbReference type="FunCoup" id="C4R8E4">
    <property type="interactions" value="377"/>
</dbReference>
<dbReference type="InterPro" id="IPR022039">
    <property type="entry name" value="MKT1_C"/>
</dbReference>
<dbReference type="GO" id="GO:0004518">
    <property type="term" value="F:nuclease activity"/>
    <property type="evidence" value="ECO:0007669"/>
    <property type="project" value="InterPro"/>
</dbReference>
<dbReference type="GO" id="GO:0003730">
    <property type="term" value="F:mRNA 3'-UTR binding"/>
    <property type="evidence" value="ECO:0007669"/>
    <property type="project" value="TreeGrafter"/>
</dbReference>